<proteinExistence type="predicted"/>
<accession>A0A3P7DIJ2</accession>
<keyword evidence="2" id="KW-1185">Reference proteome</keyword>
<evidence type="ECO:0000313" key="2">
    <source>
        <dbReference type="Proteomes" id="UP000275846"/>
    </source>
</evidence>
<sequence length="137" mass="15520">MQDITVGCVMLDQQQQQRTSTNYVDMPFFSKLGKIVKPVLDPEQESLISNAFIASDLRMHKLPSSTDLISVDWTHYFTFDSPAEGRGISLSADISNLLAEKNGLHKAYMDLRIDATKAALFSSHRLVQQRLREMQDD</sequence>
<dbReference type="AlphaFoldDB" id="A0A3P7DIJ2"/>
<evidence type="ECO:0000313" key="1">
    <source>
        <dbReference type="EMBL" id="VDL87987.1"/>
    </source>
</evidence>
<dbReference type="EMBL" id="UYSU01004406">
    <property type="protein sequence ID" value="VDL87987.1"/>
    <property type="molecule type" value="Genomic_DNA"/>
</dbReference>
<reference evidence="1 2" key="1">
    <citation type="submission" date="2018-11" db="EMBL/GenBank/DDBJ databases">
        <authorList>
            <consortium name="Pathogen Informatics"/>
        </authorList>
    </citation>
    <scope>NUCLEOTIDE SEQUENCE [LARGE SCALE GENOMIC DNA]</scope>
    <source>
        <strain evidence="1 2">NST_G2</strain>
    </source>
</reference>
<dbReference type="OrthoDB" id="43807at2759"/>
<gene>
    <name evidence="1" type="ORF">SSLN_LOCUS1602</name>
</gene>
<name>A0A3P7DIJ2_SCHSO</name>
<dbReference type="Proteomes" id="UP000275846">
    <property type="component" value="Unassembled WGS sequence"/>
</dbReference>
<protein>
    <submittedName>
        <fullName evidence="1">Uncharacterized protein</fullName>
    </submittedName>
</protein>
<organism evidence="1 2">
    <name type="scientific">Schistocephalus solidus</name>
    <name type="common">Tapeworm</name>
    <dbReference type="NCBI Taxonomy" id="70667"/>
    <lineage>
        <taxon>Eukaryota</taxon>
        <taxon>Metazoa</taxon>
        <taxon>Spiralia</taxon>
        <taxon>Lophotrochozoa</taxon>
        <taxon>Platyhelminthes</taxon>
        <taxon>Cestoda</taxon>
        <taxon>Eucestoda</taxon>
        <taxon>Diphyllobothriidea</taxon>
        <taxon>Diphyllobothriidae</taxon>
        <taxon>Schistocephalus</taxon>
    </lineage>
</organism>